<gene>
    <name evidence="2" type="ORF">MACJ_003422</name>
</gene>
<protein>
    <submittedName>
        <fullName evidence="2">Uncharacterized protein</fullName>
    </submittedName>
</protein>
<reference evidence="2" key="1">
    <citation type="submission" date="2022-07" db="EMBL/GenBank/DDBJ databases">
        <title>Evaluation of T. orientalis genome assembly methods using nanopore sequencing and analysis of variation between genomes.</title>
        <authorList>
            <person name="Yam J."/>
            <person name="Micallef M.L."/>
            <person name="Liu M."/>
            <person name="Djordjevic S.P."/>
            <person name="Bogema D.R."/>
            <person name="Jenkins C."/>
        </authorList>
    </citation>
    <scope>NUCLEOTIDE SEQUENCE</scope>
    <source>
        <strain evidence="2">Fish Creek</strain>
    </source>
</reference>
<evidence type="ECO:0000313" key="3">
    <source>
        <dbReference type="Proteomes" id="UP000244803"/>
    </source>
</evidence>
<evidence type="ECO:0000256" key="1">
    <source>
        <dbReference type="SAM" id="Phobius"/>
    </source>
</evidence>
<keyword evidence="1" id="KW-0812">Transmembrane</keyword>
<keyword evidence="1" id="KW-0472">Membrane</keyword>
<name>A0A976SK69_THEOR</name>
<accession>A0A976SK69</accession>
<feature type="transmembrane region" description="Helical" evidence="1">
    <location>
        <begin position="83"/>
        <end position="105"/>
    </location>
</feature>
<evidence type="ECO:0000313" key="2">
    <source>
        <dbReference type="EMBL" id="UVC54090.1"/>
    </source>
</evidence>
<sequence>MITIDALIGLLFSNFVVKRLNLTDYTLDRFDFNQFSKSLVSLSCFNSPEEPILAYGLIRTKNKYFPPLLVLSDYLFTFQTSSLITSAIGIIYGLIALSTYNFLFIS</sequence>
<keyword evidence="1" id="KW-1133">Transmembrane helix</keyword>
<dbReference type="Proteomes" id="UP000244803">
    <property type="component" value="Chromosome 1"/>
</dbReference>
<proteinExistence type="predicted"/>
<dbReference type="AlphaFoldDB" id="A0A976SK69"/>
<organism evidence="2 3">
    <name type="scientific">Theileria orientalis</name>
    <dbReference type="NCBI Taxonomy" id="68886"/>
    <lineage>
        <taxon>Eukaryota</taxon>
        <taxon>Sar</taxon>
        <taxon>Alveolata</taxon>
        <taxon>Apicomplexa</taxon>
        <taxon>Aconoidasida</taxon>
        <taxon>Piroplasmida</taxon>
        <taxon>Theileriidae</taxon>
        <taxon>Theileria</taxon>
    </lineage>
</organism>
<dbReference type="EMBL" id="CP056065">
    <property type="protein sequence ID" value="UVC54090.1"/>
    <property type="molecule type" value="Genomic_DNA"/>
</dbReference>